<sequence length="709" mass="79494">MDGPRSNKPSNYVDDPEKLLRKSRNSAKFSRKQEETLPKMEDQEKKLMELCVPTSADLKIRDLAPPPRAFEIRSSVINMVQNQPFSGKEDPNQHLKTFLQICNTFNVEGVTNDQIRARLFPFSLIGKAHQWLATLPEETVSNWQSLLQAFITKYFSPGKTQALRNRISTFVQYPTETFSEAYERFNDYVSACPHHNFQNWDIIQKFYGGLNAVCRGQVDASSGGSILSLTPTETEALFKKIAENGAWGADRVTPTSLEQHTSTGTAKSVLEVDKMEILGGKIDSLMRRFEKMESGRAEEVKSTDYMMTCEECGEYGHSSERCPEEAKALDYARKEGWIPPSNYRQNRQQQFTAGSAIQNVIPLRIQLKDFMEEQAKINKDTHSKFKAVDKVLESIDGKITTVGSSNQQLMGMMKILENQLSQLAEHLPNKNEGKLPGQPQSKESLKAVTTRSGRETRDPELTTKIASSVEAEKESEDEPEVTVDDTRVLPEKCRVRASKTDEHFNKFIEVIKQLYIHMPLLDALQVPTYAKYFKDILANKREMPSECVKLTTECSAAIMDVPLQKMADPGCPTIPCSIGVLNIDKALCDLGASVSVMPKSVFDRLKLPKPEPTSMCLELADRSVRYPEGVAEDVPVKIGDNIVPVDFVILEMGASSRSPLILGRPFLRTAQATINVGKGEIKFNINGESSSFKFRPKFEVCQSIEEDGA</sequence>
<feature type="region of interest" description="Disordered" evidence="2">
    <location>
        <begin position="428"/>
        <end position="484"/>
    </location>
</feature>
<name>A0AAQ3U288_PASNO</name>
<dbReference type="PROSITE" id="PS50158">
    <property type="entry name" value="ZF_CCHC"/>
    <property type="match status" value="1"/>
</dbReference>
<feature type="compositionally biased region" description="Polar residues" evidence="2">
    <location>
        <begin position="438"/>
        <end position="451"/>
    </location>
</feature>
<keyword evidence="1" id="KW-0862">Zinc</keyword>
<feature type="compositionally biased region" description="Basic and acidic residues" evidence="2">
    <location>
        <begin position="452"/>
        <end position="461"/>
    </location>
</feature>
<keyword evidence="5" id="KW-1185">Reference proteome</keyword>
<dbReference type="SUPFAM" id="SSF50630">
    <property type="entry name" value="Acid proteases"/>
    <property type="match status" value="1"/>
</dbReference>
<keyword evidence="1" id="KW-0479">Metal-binding</keyword>
<dbReference type="CDD" id="cd00303">
    <property type="entry name" value="retropepsin_like"/>
    <property type="match status" value="1"/>
</dbReference>
<feature type="compositionally biased region" description="Basic and acidic residues" evidence="2">
    <location>
        <begin position="31"/>
        <end position="42"/>
    </location>
</feature>
<dbReference type="PANTHER" id="PTHR33067">
    <property type="entry name" value="RNA-DIRECTED DNA POLYMERASE-RELATED"/>
    <property type="match status" value="1"/>
</dbReference>
<evidence type="ECO:0000259" key="3">
    <source>
        <dbReference type="PROSITE" id="PS50158"/>
    </source>
</evidence>
<dbReference type="GO" id="GO:0003676">
    <property type="term" value="F:nucleic acid binding"/>
    <property type="evidence" value="ECO:0007669"/>
    <property type="project" value="InterPro"/>
</dbReference>
<evidence type="ECO:0000256" key="2">
    <source>
        <dbReference type="SAM" id="MobiDB-lite"/>
    </source>
</evidence>
<feature type="domain" description="CCHC-type" evidence="3">
    <location>
        <begin position="309"/>
        <end position="324"/>
    </location>
</feature>
<dbReference type="InterPro" id="IPR005162">
    <property type="entry name" value="Retrotrans_gag_dom"/>
</dbReference>
<dbReference type="InterPro" id="IPR021109">
    <property type="entry name" value="Peptidase_aspartic_dom_sf"/>
</dbReference>
<proteinExistence type="predicted"/>
<dbReference type="Pfam" id="PF03732">
    <property type="entry name" value="Retrotrans_gag"/>
    <property type="match status" value="1"/>
</dbReference>
<protein>
    <recommendedName>
        <fullName evidence="3">CCHC-type domain-containing protein</fullName>
    </recommendedName>
</protein>
<dbReference type="PANTHER" id="PTHR33067:SF32">
    <property type="entry name" value="ASPARTIC PEPTIDASE DDI1-TYPE DOMAIN-CONTAINING PROTEIN"/>
    <property type="match status" value="1"/>
</dbReference>
<evidence type="ECO:0000313" key="5">
    <source>
        <dbReference type="Proteomes" id="UP001341281"/>
    </source>
</evidence>
<feature type="compositionally biased region" description="Acidic residues" evidence="2">
    <location>
        <begin position="473"/>
        <end position="483"/>
    </location>
</feature>
<gene>
    <name evidence="4" type="ORF">U9M48_029761</name>
</gene>
<dbReference type="Proteomes" id="UP001341281">
    <property type="component" value="Chromosome 06"/>
</dbReference>
<feature type="region of interest" description="Disordered" evidence="2">
    <location>
        <begin position="1"/>
        <end position="42"/>
    </location>
</feature>
<dbReference type="InterPro" id="IPR001878">
    <property type="entry name" value="Znf_CCHC"/>
</dbReference>
<dbReference type="AlphaFoldDB" id="A0AAQ3U288"/>
<evidence type="ECO:0000256" key="1">
    <source>
        <dbReference type="PROSITE-ProRule" id="PRU00047"/>
    </source>
</evidence>
<reference evidence="4 5" key="1">
    <citation type="submission" date="2024-02" db="EMBL/GenBank/DDBJ databases">
        <title>High-quality chromosome-scale genome assembly of Pensacola bahiagrass (Paspalum notatum Flugge var. saurae).</title>
        <authorList>
            <person name="Vega J.M."/>
            <person name="Podio M."/>
            <person name="Orjuela J."/>
            <person name="Siena L.A."/>
            <person name="Pessino S.C."/>
            <person name="Combes M.C."/>
            <person name="Mariac C."/>
            <person name="Albertini E."/>
            <person name="Pupilli F."/>
            <person name="Ortiz J.P.A."/>
            <person name="Leblanc O."/>
        </authorList>
    </citation>
    <scope>NUCLEOTIDE SEQUENCE [LARGE SCALE GENOMIC DNA]</scope>
    <source>
        <strain evidence="4">R1</strain>
        <tissue evidence="4">Leaf</tissue>
    </source>
</reference>
<dbReference type="Gene3D" id="2.40.70.10">
    <property type="entry name" value="Acid Proteases"/>
    <property type="match status" value="1"/>
</dbReference>
<dbReference type="EMBL" id="CP144750">
    <property type="protein sequence ID" value="WVZ82507.1"/>
    <property type="molecule type" value="Genomic_DNA"/>
</dbReference>
<dbReference type="GO" id="GO:0008270">
    <property type="term" value="F:zinc ion binding"/>
    <property type="evidence" value="ECO:0007669"/>
    <property type="project" value="UniProtKB-KW"/>
</dbReference>
<organism evidence="4 5">
    <name type="scientific">Paspalum notatum var. saurae</name>
    <dbReference type="NCBI Taxonomy" id="547442"/>
    <lineage>
        <taxon>Eukaryota</taxon>
        <taxon>Viridiplantae</taxon>
        <taxon>Streptophyta</taxon>
        <taxon>Embryophyta</taxon>
        <taxon>Tracheophyta</taxon>
        <taxon>Spermatophyta</taxon>
        <taxon>Magnoliopsida</taxon>
        <taxon>Liliopsida</taxon>
        <taxon>Poales</taxon>
        <taxon>Poaceae</taxon>
        <taxon>PACMAD clade</taxon>
        <taxon>Panicoideae</taxon>
        <taxon>Andropogonodae</taxon>
        <taxon>Paspaleae</taxon>
        <taxon>Paspalinae</taxon>
        <taxon>Paspalum</taxon>
    </lineage>
</organism>
<keyword evidence="1" id="KW-0863">Zinc-finger</keyword>
<accession>A0AAQ3U288</accession>
<evidence type="ECO:0000313" key="4">
    <source>
        <dbReference type="EMBL" id="WVZ82507.1"/>
    </source>
</evidence>